<dbReference type="GO" id="GO:0003684">
    <property type="term" value="F:damaged DNA binding"/>
    <property type="evidence" value="ECO:0007669"/>
    <property type="project" value="InterPro"/>
</dbReference>
<evidence type="ECO:0000256" key="1">
    <source>
        <dbReference type="ARBA" id="ARBA00004123"/>
    </source>
</evidence>
<dbReference type="SUPFAM" id="SSF47781">
    <property type="entry name" value="RuvA domain 2-like"/>
    <property type="match status" value="1"/>
</dbReference>
<evidence type="ECO:0000256" key="6">
    <source>
        <dbReference type="ARBA" id="ARBA00023242"/>
    </source>
</evidence>
<feature type="region of interest" description="Disordered" evidence="7">
    <location>
        <begin position="1164"/>
        <end position="1203"/>
    </location>
</feature>
<evidence type="ECO:0000313" key="10">
    <source>
        <dbReference type="Proteomes" id="UP000006352"/>
    </source>
</evidence>
<dbReference type="GO" id="GO:0070522">
    <property type="term" value="C:ERCC4-ERCC1 complex"/>
    <property type="evidence" value="ECO:0007669"/>
    <property type="project" value="TreeGrafter"/>
</dbReference>
<dbReference type="InterPro" id="IPR010994">
    <property type="entry name" value="RuvA_2-like"/>
</dbReference>
<dbReference type="RefSeq" id="XP_012182876.1">
    <property type="nucleotide sequence ID" value="XM_012327486.1"/>
</dbReference>
<evidence type="ECO:0000313" key="9">
    <source>
        <dbReference type="EMBL" id="CCM03593.1"/>
    </source>
</evidence>
<gene>
    <name evidence="9" type="ORF">FIBRA_05730</name>
</gene>
<dbReference type="InParanoid" id="J4GA04"/>
<dbReference type="PANTHER" id="PTHR12749">
    <property type="entry name" value="EXCISION REPAIR CROSS-COMPLEMENTING 1 ERCC1"/>
    <property type="match status" value="1"/>
</dbReference>
<name>J4GA04_9APHY</name>
<dbReference type="GO" id="GO:0016810">
    <property type="term" value="F:hydrolase activity, acting on carbon-nitrogen (but not peptide) bonds"/>
    <property type="evidence" value="ECO:0007669"/>
    <property type="project" value="InterPro"/>
</dbReference>
<dbReference type="InterPro" id="IPR047260">
    <property type="entry name" value="ERCC1-like_central_dom"/>
</dbReference>
<keyword evidence="4" id="KW-0238">DNA-binding</keyword>
<dbReference type="InterPro" id="IPR032466">
    <property type="entry name" value="Metal_Hydrolase"/>
</dbReference>
<evidence type="ECO:0000256" key="3">
    <source>
        <dbReference type="ARBA" id="ARBA00022763"/>
    </source>
</evidence>
<dbReference type="GO" id="GO:0000110">
    <property type="term" value="C:nucleotide-excision repair factor 1 complex"/>
    <property type="evidence" value="ECO:0007669"/>
    <property type="project" value="TreeGrafter"/>
</dbReference>
<protein>
    <recommendedName>
        <fullName evidence="8">ERCC1-like central domain-containing protein</fullName>
    </recommendedName>
</protein>
<keyword evidence="6" id="KW-0539">Nucleus</keyword>
<organism evidence="9 10">
    <name type="scientific">Fibroporia radiculosa</name>
    <dbReference type="NCBI Taxonomy" id="599839"/>
    <lineage>
        <taxon>Eukaryota</taxon>
        <taxon>Fungi</taxon>
        <taxon>Dikarya</taxon>
        <taxon>Basidiomycota</taxon>
        <taxon>Agaricomycotina</taxon>
        <taxon>Agaricomycetes</taxon>
        <taxon>Polyporales</taxon>
        <taxon>Fibroporiaceae</taxon>
        <taxon>Fibroporia</taxon>
    </lineage>
</organism>
<dbReference type="Pfam" id="PF03834">
    <property type="entry name" value="Rad10"/>
    <property type="match status" value="1"/>
</dbReference>
<feature type="region of interest" description="Disordered" evidence="7">
    <location>
        <begin position="1209"/>
        <end position="1228"/>
    </location>
</feature>
<dbReference type="NCBIfam" id="TIGR00597">
    <property type="entry name" value="rad10"/>
    <property type="match status" value="1"/>
</dbReference>
<reference evidence="9 10" key="1">
    <citation type="journal article" date="2012" name="Appl. Environ. Microbiol.">
        <title>Short-read sequencing for genomic analysis of the brown rot fungus Fibroporia radiculosa.</title>
        <authorList>
            <person name="Tang J.D."/>
            <person name="Perkins A.D."/>
            <person name="Sonstegard T.S."/>
            <person name="Schroeder S.G."/>
            <person name="Burgess S.C."/>
            <person name="Diehl S.V."/>
        </authorList>
    </citation>
    <scope>NUCLEOTIDE SEQUENCE [LARGE SCALE GENOMIC DNA]</scope>
    <source>
        <strain evidence="9 10">TFFH 294</strain>
    </source>
</reference>
<dbReference type="STRING" id="599839.J4GA04"/>
<dbReference type="PANTHER" id="PTHR12749:SF0">
    <property type="entry name" value="DNA EXCISION REPAIR PROTEIN ERCC-1"/>
    <property type="match status" value="1"/>
</dbReference>
<dbReference type="CDD" id="cd22325">
    <property type="entry name" value="ERCC1_C-like"/>
    <property type="match status" value="1"/>
</dbReference>
<evidence type="ECO:0000256" key="2">
    <source>
        <dbReference type="ARBA" id="ARBA00008283"/>
    </source>
</evidence>
<dbReference type="Gene3D" id="1.10.150.20">
    <property type="entry name" value="5' to 3' exonuclease, C-terminal subdomain"/>
    <property type="match status" value="2"/>
</dbReference>
<dbReference type="InterPro" id="IPR004579">
    <property type="entry name" value="ERCC1/RAD10/SWI10"/>
</dbReference>
<comment type="similarity">
    <text evidence="2">Belongs to the ERCC1/RAD10/SWI10 family.</text>
</comment>
<dbReference type="EMBL" id="HE797119">
    <property type="protein sequence ID" value="CCM03593.1"/>
    <property type="molecule type" value="Genomic_DNA"/>
</dbReference>
<dbReference type="Gene3D" id="3.40.50.10130">
    <property type="match status" value="1"/>
</dbReference>
<keyword evidence="10" id="KW-1185">Reference proteome</keyword>
<dbReference type="SUPFAM" id="SSF51556">
    <property type="entry name" value="Metallo-dependent hydrolases"/>
    <property type="match status" value="1"/>
</dbReference>
<evidence type="ECO:0000256" key="5">
    <source>
        <dbReference type="ARBA" id="ARBA00023204"/>
    </source>
</evidence>
<dbReference type="HOGENOM" id="CLU_006273_0_0_1"/>
<evidence type="ECO:0000256" key="4">
    <source>
        <dbReference type="ARBA" id="ARBA00023125"/>
    </source>
</evidence>
<dbReference type="InterPro" id="IPR011059">
    <property type="entry name" value="Metal-dep_hydrolase_composite"/>
</dbReference>
<keyword evidence="5" id="KW-0234">DNA repair</keyword>
<comment type="subcellular location">
    <subcellularLocation>
        <location evidence="1">Nucleus</location>
    </subcellularLocation>
</comment>
<dbReference type="InterPro" id="IPR011335">
    <property type="entry name" value="Restrct_endonuc-II-like"/>
</dbReference>
<dbReference type="Pfam" id="PF14520">
    <property type="entry name" value="HHH_5"/>
    <property type="match status" value="1"/>
</dbReference>
<feature type="compositionally biased region" description="Polar residues" evidence="7">
    <location>
        <begin position="1185"/>
        <end position="1195"/>
    </location>
</feature>
<feature type="domain" description="ERCC1-like central" evidence="8">
    <location>
        <begin position="957"/>
        <end position="1063"/>
    </location>
</feature>
<dbReference type="Gene3D" id="3.20.20.140">
    <property type="entry name" value="Metal-dependent hydrolases"/>
    <property type="match status" value="2"/>
</dbReference>
<dbReference type="GO" id="GO:0006312">
    <property type="term" value="P:mitotic recombination"/>
    <property type="evidence" value="ECO:0007669"/>
    <property type="project" value="TreeGrafter"/>
</dbReference>
<dbReference type="OrthoDB" id="10258955at2759"/>
<dbReference type="SUPFAM" id="SSF52980">
    <property type="entry name" value="Restriction endonuclease-like"/>
    <property type="match status" value="1"/>
</dbReference>
<evidence type="ECO:0000259" key="8">
    <source>
        <dbReference type="Pfam" id="PF03834"/>
    </source>
</evidence>
<proteinExistence type="inferred from homology"/>
<dbReference type="SUPFAM" id="SSF51338">
    <property type="entry name" value="Composite domain of metallo-dependent hydrolases"/>
    <property type="match status" value="1"/>
</dbReference>
<dbReference type="GO" id="GO:0070914">
    <property type="term" value="P:UV-damage excision repair"/>
    <property type="evidence" value="ECO:0007669"/>
    <property type="project" value="TreeGrafter"/>
</dbReference>
<evidence type="ECO:0000256" key="7">
    <source>
        <dbReference type="SAM" id="MobiDB-lite"/>
    </source>
</evidence>
<dbReference type="FunFam" id="3.40.50.10130:FF:000001">
    <property type="entry name" value="DNA excision repair protein ERCC-1"/>
    <property type="match status" value="1"/>
</dbReference>
<feature type="compositionally biased region" description="Polar residues" evidence="7">
    <location>
        <begin position="1164"/>
        <end position="1177"/>
    </location>
</feature>
<keyword evidence="3" id="KW-0227">DNA damage</keyword>
<dbReference type="Proteomes" id="UP000006352">
    <property type="component" value="Unassembled WGS sequence"/>
</dbReference>
<feature type="region of interest" description="Disordered" evidence="7">
    <location>
        <begin position="1260"/>
        <end position="1294"/>
    </location>
</feature>
<sequence length="1294" mass="140862">MEQAYARRSLPQRVRFATAVLLILWSLASISTGIRSSILSETHPSAVPLHAADIIHKCKALRATPGPPADFADRTKSDRFQPGTRPILIRNASLWTGRVQGLEVVQGDLYIDNGLIKAVGYVTHESIDADNVYVLDVHGAWVTPGIVDLHSHLAVDPSPTFSGSSDVNSMNGLILPWLRSLDAINTHDDGFADTVSGGVTTSLILPGSADAIGGQAFVIKLRPTKDRTPTSMLLEPPFTINGSVPLTGNKMTGTLVERTLLEYILVVAWTQLGLSVKRAYSPFMPMNDITLMVDVFRYDHARTIKHAQDEYCSDALAGNWQALTGRTFPEDLQWEALVDVLRGRVKVQTHCYEAVDFDSFVRLSNEFQFPVAAFHHAHEAYLVPELLKKTYGNHPPAIAMFAAFSRYKREAYRHSEYAPRILADSDIQVVMKSDHPGIVSRYLLNEAAQAHYYGLPENIALASVISTPATVLGLDHRIGFLKEGNRSGYDADVVVWDSHPLSLGATPSQVIIDGIPQISVPHTVKKPASYQHAPKTPNFDKEAVETLRHSGLPPLKAAQSTSDIVVFTNVTHVWVKDAAQGVVDLFAMSNNDNLQGTVVVAENGRIVCSGSSVLCASYVTHPEAEAIDLKGGSLQPGLVSFGSALGLQEISMESSTTEGVSYDPFTMEVPSIAGGSGYMPRAIDALQYGTRDALLAYRHGVTVGVTAPERTSLLGGLSAGFALGSAHKLERGAIVQEVTALHIQVAHQGAPSVSTQIATLRQYLLHSVGEGAKYFQQVVNGTLPLVIDVNSADIIATLISLKREVEASTGTALKMTIAGATEAHLLAKELSEANIGVILTPARSYPYDWDHRRTLPGTPVTQYSAVAELARHKVKVGLGPQGVNGISSMNTWAVRNLRFDATWAYIGAPDIFTKADAFALASSNIEDLLGVKTIPGEEDLVATTGGDLLGFEGKVTARGNPILESVRNIGKEFGDIVADYQVGRTTGVLFLSLRYHRLHPEYIHQRIERLGRSYNLRILLLMCDVSEHQEPIRELTKVCLINNMTIMVAWNAEEAGFYLSTYKQFEHKPPDMIKERVDKDYYSMLRTALTSISKVNKTDVETLRTSLGVGIIPFNSVLYSELSARQSFADIARASSDQLQKMPGFGQVKARRIVDAFEKPFRNSATSTLSSQRQAGANSDKGKGKQQQPDVTSTEPAVVVSRRARDPSPLWDIGLDLNDHSSPDVEAGPAIEHHNALQSLLSPGSRKRPPSPVWDIELDLNESDQESEAGLVRSKKRKTDATFGEPSVLLKTGS</sequence>
<dbReference type="GO" id="GO:0006302">
    <property type="term" value="P:double-strand break repair"/>
    <property type="evidence" value="ECO:0007669"/>
    <property type="project" value="UniProtKB-ARBA"/>
</dbReference>
<dbReference type="GeneID" id="24098504"/>
<dbReference type="GO" id="GO:0003697">
    <property type="term" value="F:single-stranded DNA binding"/>
    <property type="evidence" value="ECO:0007669"/>
    <property type="project" value="TreeGrafter"/>
</dbReference>
<accession>J4GA04</accession>